<organism evidence="6 7">
    <name type="scientific">Nocardioides bigeumensis</name>
    <dbReference type="NCBI Taxonomy" id="433657"/>
    <lineage>
        <taxon>Bacteria</taxon>
        <taxon>Bacillati</taxon>
        <taxon>Actinomycetota</taxon>
        <taxon>Actinomycetes</taxon>
        <taxon>Propionibacteriales</taxon>
        <taxon>Nocardioidaceae</taxon>
        <taxon>Nocardioides</taxon>
    </lineage>
</organism>
<dbReference type="EMBL" id="BAAAQQ010000012">
    <property type="protein sequence ID" value="GAA2127091.1"/>
    <property type="molecule type" value="Genomic_DNA"/>
</dbReference>
<dbReference type="PANTHER" id="PTHR32309">
    <property type="entry name" value="TYROSINE-PROTEIN KINASE"/>
    <property type="match status" value="1"/>
</dbReference>
<feature type="compositionally biased region" description="Basic and acidic residues" evidence="3">
    <location>
        <begin position="481"/>
        <end position="493"/>
    </location>
</feature>
<reference evidence="7" key="1">
    <citation type="journal article" date="2019" name="Int. J. Syst. Evol. Microbiol.">
        <title>The Global Catalogue of Microorganisms (GCM) 10K type strain sequencing project: providing services to taxonomists for standard genome sequencing and annotation.</title>
        <authorList>
            <consortium name="The Broad Institute Genomics Platform"/>
            <consortium name="The Broad Institute Genome Sequencing Center for Infectious Disease"/>
            <person name="Wu L."/>
            <person name="Ma J."/>
        </authorList>
    </citation>
    <scope>NUCLEOTIDE SEQUENCE [LARGE SCALE GENOMIC DNA]</scope>
    <source>
        <strain evidence="7">JCM 16021</strain>
    </source>
</reference>
<proteinExistence type="predicted"/>
<evidence type="ECO:0000256" key="2">
    <source>
        <dbReference type="ARBA" id="ARBA00022840"/>
    </source>
</evidence>
<dbReference type="PANTHER" id="PTHR32309:SF13">
    <property type="entry name" value="FERRIC ENTEROBACTIN TRANSPORT PROTEIN FEPE"/>
    <property type="match status" value="1"/>
</dbReference>
<feature type="domain" description="CobQ/CobB/MinD/ParA nucleotide binding" evidence="5">
    <location>
        <begin position="267"/>
        <end position="374"/>
    </location>
</feature>
<accession>A0ABP5K4J3</accession>
<keyword evidence="4" id="KW-0812">Transmembrane</keyword>
<evidence type="ECO:0000256" key="4">
    <source>
        <dbReference type="SAM" id="Phobius"/>
    </source>
</evidence>
<dbReference type="InterPro" id="IPR050445">
    <property type="entry name" value="Bact_polysacc_biosynth/exp"/>
</dbReference>
<protein>
    <submittedName>
        <fullName evidence="6">Polysaccharide biosynthesis tyrosine autokinase</fullName>
    </submittedName>
</protein>
<keyword evidence="2" id="KW-0067">ATP-binding</keyword>
<evidence type="ECO:0000259" key="5">
    <source>
        <dbReference type="Pfam" id="PF01656"/>
    </source>
</evidence>
<dbReference type="CDD" id="cd05387">
    <property type="entry name" value="BY-kinase"/>
    <property type="match status" value="1"/>
</dbReference>
<gene>
    <name evidence="6" type="ORF">GCM10009843_26180</name>
</gene>
<feature type="transmembrane region" description="Helical" evidence="4">
    <location>
        <begin position="12"/>
        <end position="33"/>
    </location>
</feature>
<dbReference type="SUPFAM" id="SSF52540">
    <property type="entry name" value="P-loop containing nucleoside triphosphate hydrolases"/>
    <property type="match status" value="1"/>
</dbReference>
<keyword evidence="1" id="KW-0547">Nucleotide-binding</keyword>
<dbReference type="Proteomes" id="UP001500575">
    <property type="component" value="Unassembled WGS sequence"/>
</dbReference>
<dbReference type="NCBIfam" id="TIGR01007">
    <property type="entry name" value="eps_fam"/>
    <property type="match status" value="1"/>
</dbReference>
<dbReference type="Pfam" id="PF01656">
    <property type="entry name" value="CbiA"/>
    <property type="match status" value="1"/>
</dbReference>
<dbReference type="RefSeq" id="WP_344304203.1">
    <property type="nucleotide sequence ID" value="NZ_BAAAQQ010000012.1"/>
</dbReference>
<keyword evidence="4" id="KW-0472">Membrane</keyword>
<dbReference type="InterPro" id="IPR005702">
    <property type="entry name" value="Wzc-like_C"/>
</dbReference>
<name>A0ABP5K4J3_9ACTN</name>
<dbReference type="Gene3D" id="3.40.50.300">
    <property type="entry name" value="P-loop containing nucleotide triphosphate hydrolases"/>
    <property type="match status" value="1"/>
</dbReference>
<evidence type="ECO:0000256" key="3">
    <source>
        <dbReference type="SAM" id="MobiDB-lite"/>
    </source>
</evidence>
<keyword evidence="4" id="KW-1133">Transmembrane helix</keyword>
<feature type="compositionally biased region" description="Polar residues" evidence="3">
    <location>
        <begin position="503"/>
        <end position="516"/>
    </location>
</feature>
<evidence type="ECO:0000313" key="6">
    <source>
        <dbReference type="EMBL" id="GAA2127091.1"/>
    </source>
</evidence>
<keyword evidence="7" id="KW-1185">Reference proteome</keyword>
<feature type="region of interest" description="Disordered" evidence="3">
    <location>
        <begin position="469"/>
        <end position="524"/>
    </location>
</feature>
<evidence type="ECO:0000256" key="1">
    <source>
        <dbReference type="ARBA" id="ARBA00022741"/>
    </source>
</evidence>
<comment type="caution">
    <text evidence="6">The sequence shown here is derived from an EMBL/GenBank/DDBJ whole genome shotgun (WGS) entry which is preliminary data.</text>
</comment>
<evidence type="ECO:0000313" key="7">
    <source>
        <dbReference type="Proteomes" id="UP001500575"/>
    </source>
</evidence>
<dbReference type="InterPro" id="IPR027417">
    <property type="entry name" value="P-loop_NTPase"/>
</dbReference>
<sequence length="524" mass="55543">MTFLDFVRLTRVNFLVILGCVTLGVLIMFGWTLRQPVIYTATSQGYVVIGAAATPGEILQNLNTQQEKAVTYATLITDRAVAESVAERLGMDLPPEAIAGRLTAAPVENSGQVTIWASAESPKLARAMANAAVLALGEQVQSLENAGLKEGQKPLGLIKLEPLDEALLPAAPSSPNYQKNLLYGALAGLILGYGVALLRRSVDRKVRTVKNVEEAGVSAVVGIIPIADPLSQGHRGVQENLGVVSEAFRSLRTNLRFVDVDKPPRSIVITSANAHEGKSTVSANLARMMAAAGQPTLLIDADLRRPSLASSFDLDPSVGLTQVLVGDLTASDVLQATNTPNLQVITAGRIPPNPSELLGSQRMHALVEDLSREFTVILDAPPLLPVTDAGLLTATCDGALLVVAVGRTAVEHVELCRKVLDQVGGRLLGAVLNMAPRRGLGSVVYGYGYGKSDFDQGYGESSKRAASDTSRFRLPWRPRTGSKDPLDLTEHIDVPVVPAAGRRSQTVADEGPTSSVAEPRAARK</sequence>
<dbReference type="InterPro" id="IPR002586">
    <property type="entry name" value="CobQ/CobB/MinD/ParA_Nub-bd_dom"/>
</dbReference>